<protein>
    <submittedName>
        <fullName evidence="1">Uncharacterized protein</fullName>
    </submittedName>
</protein>
<gene>
    <name evidence="1" type="ORF">H103_07891</name>
</gene>
<dbReference type="HOGENOM" id="CLU_2005548_0_0_1"/>
<dbReference type="AlphaFoldDB" id="A0A022VQU1"/>
<proteinExistence type="predicted"/>
<sequence length="124" mass="13970">MRYISSTKYESGIFKYYASWGTGVLILKCAQSERSARYRGKDLVSYLVSLVMFTAGESQYKCMLRGQMSRFTASHAFPHVGSTGSVATCISILTPRAHGATIYRQHQPPPLIHIISSRNEKFKR</sequence>
<name>A0A022VQU1_TRIRU</name>
<evidence type="ECO:0000313" key="1">
    <source>
        <dbReference type="EMBL" id="EZF48406.1"/>
    </source>
</evidence>
<dbReference type="Proteomes" id="UP000023758">
    <property type="component" value="Unassembled WGS sequence"/>
</dbReference>
<reference evidence="1" key="1">
    <citation type="submission" date="2014-02" db="EMBL/GenBank/DDBJ databases">
        <title>The Genome Sequence of Trichophyton rubrum (morphotype fischeri) CBS 288.86.</title>
        <authorList>
            <consortium name="The Broad Institute Genomics Platform"/>
            <person name="Cuomo C.A."/>
            <person name="White T.C."/>
            <person name="Graser Y."/>
            <person name="Martinez-Rossi N."/>
            <person name="Heitman J."/>
            <person name="Young S.K."/>
            <person name="Zeng Q."/>
            <person name="Gargeya S."/>
            <person name="Abouelleil A."/>
            <person name="Alvarado L."/>
            <person name="Chapman S.B."/>
            <person name="Gainer-Dewar J."/>
            <person name="Goldberg J."/>
            <person name="Griggs A."/>
            <person name="Gujja S."/>
            <person name="Hansen M."/>
            <person name="Howarth C."/>
            <person name="Imamovic A."/>
            <person name="Larimer J."/>
            <person name="Martinez D."/>
            <person name="Murphy C."/>
            <person name="Pearson M.D."/>
            <person name="Persinoti G."/>
            <person name="Poon T."/>
            <person name="Priest M."/>
            <person name="Roberts A.D."/>
            <person name="Saif S."/>
            <person name="Shea T.D."/>
            <person name="Sykes S.N."/>
            <person name="Wortman J."/>
            <person name="Nusbaum C."/>
            <person name="Birren B."/>
        </authorList>
    </citation>
    <scope>NUCLEOTIDE SEQUENCE [LARGE SCALE GENOMIC DNA]</scope>
    <source>
        <strain evidence="1">CBS 288.86</strain>
    </source>
</reference>
<organism evidence="1">
    <name type="scientific">Trichophyton rubrum CBS 288.86</name>
    <dbReference type="NCBI Taxonomy" id="1215330"/>
    <lineage>
        <taxon>Eukaryota</taxon>
        <taxon>Fungi</taxon>
        <taxon>Dikarya</taxon>
        <taxon>Ascomycota</taxon>
        <taxon>Pezizomycotina</taxon>
        <taxon>Eurotiomycetes</taxon>
        <taxon>Eurotiomycetidae</taxon>
        <taxon>Onygenales</taxon>
        <taxon>Arthrodermataceae</taxon>
        <taxon>Trichophyton</taxon>
    </lineage>
</organism>
<dbReference type="EMBL" id="KK207928">
    <property type="protein sequence ID" value="EZF48406.1"/>
    <property type="molecule type" value="Genomic_DNA"/>
</dbReference>
<accession>A0A022VQU1</accession>